<reference evidence="1 2" key="1">
    <citation type="journal article" date="2023" name="Nucleic Acids Res.">
        <title>The hologenome of Daphnia magna reveals possible DNA methylation and microbiome-mediated evolution of the host genome.</title>
        <authorList>
            <person name="Chaturvedi A."/>
            <person name="Li X."/>
            <person name="Dhandapani V."/>
            <person name="Marshall H."/>
            <person name="Kissane S."/>
            <person name="Cuenca-Cambronero M."/>
            <person name="Asole G."/>
            <person name="Calvet F."/>
            <person name="Ruiz-Romero M."/>
            <person name="Marangio P."/>
            <person name="Guigo R."/>
            <person name="Rago D."/>
            <person name="Mirbahai L."/>
            <person name="Eastwood N."/>
            <person name="Colbourne J.K."/>
            <person name="Zhou J."/>
            <person name="Mallon E."/>
            <person name="Orsini L."/>
        </authorList>
    </citation>
    <scope>NUCLEOTIDE SEQUENCE [LARGE SCALE GENOMIC DNA]</scope>
    <source>
        <strain evidence="1">LRV0_1</strain>
    </source>
</reference>
<proteinExistence type="predicted"/>
<comment type="caution">
    <text evidence="1">The sequence shown here is derived from an EMBL/GenBank/DDBJ whole genome shotgun (WGS) entry which is preliminary data.</text>
</comment>
<evidence type="ECO:0000313" key="1">
    <source>
        <dbReference type="EMBL" id="KAK4021338.1"/>
    </source>
</evidence>
<evidence type="ECO:0000313" key="2">
    <source>
        <dbReference type="Proteomes" id="UP001234178"/>
    </source>
</evidence>
<accession>A0ABR0A8F6</accession>
<name>A0ABR0A8F6_9CRUS</name>
<gene>
    <name evidence="1" type="ORF">OUZ56_003255</name>
</gene>
<dbReference type="Proteomes" id="UP001234178">
    <property type="component" value="Unassembled WGS sequence"/>
</dbReference>
<keyword evidence="2" id="KW-1185">Reference proteome</keyword>
<organism evidence="1 2">
    <name type="scientific">Daphnia magna</name>
    <dbReference type="NCBI Taxonomy" id="35525"/>
    <lineage>
        <taxon>Eukaryota</taxon>
        <taxon>Metazoa</taxon>
        <taxon>Ecdysozoa</taxon>
        <taxon>Arthropoda</taxon>
        <taxon>Crustacea</taxon>
        <taxon>Branchiopoda</taxon>
        <taxon>Diplostraca</taxon>
        <taxon>Cladocera</taxon>
        <taxon>Anomopoda</taxon>
        <taxon>Daphniidae</taxon>
        <taxon>Daphnia</taxon>
    </lineage>
</organism>
<sequence length="159" mass="17269">MAARICNNVVCSSAKVNDLVCDHKVRSSNPEVTTAGTVHKLNNIAGNYSSVVSYSIWDSKYRSSSLTSSTSFISYRIAANTTHQKKICIDNKVKNKKQVSSRGPYGTKTGLVSAALANAFAVSAILYVESPGLNWSVKFSRTVRLSWKVSLALLRSFAV</sequence>
<protein>
    <submittedName>
        <fullName evidence="1">Uncharacterized protein</fullName>
    </submittedName>
</protein>
<dbReference type="EMBL" id="JAOYFB010000036">
    <property type="protein sequence ID" value="KAK4021338.1"/>
    <property type="molecule type" value="Genomic_DNA"/>
</dbReference>